<proteinExistence type="predicted"/>
<dbReference type="EMBL" id="JBHTLT010000047">
    <property type="protein sequence ID" value="MFD1205483.1"/>
    <property type="molecule type" value="Genomic_DNA"/>
</dbReference>
<feature type="chain" id="PRO_5047344278" evidence="1">
    <location>
        <begin position="24"/>
        <end position="248"/>
    </location>
</feature>
<sequence length="248" mass="28490">MKKLLFVMFLFIICTALPPSTEANQKAIPEKTLQDTLLTALSPYISKAITEYYGYPKSFALYDTEILNIKRESDGGFQFTVEVQVNTFEGPLNPPYGVETIRFDVNSGGIVTLSFSHEGDEEEKQKDAFYDEVIIDISHTFHLNLLPFERYDLPQLQYKAQQHNEYRTLADIAEEIAMTILNPEIKPPYKNVISPVTYIKGDEGLILFKKSDGTNMLFQVKKEDGIWKVSKQKKGKGKKMEYTLPWYM</sequence>
<evidence type="ECO:0000313" key="2">
    <source>
        <dbReference type="EMBL" id="MFD1205483.1"/>
    </source>
</evidence>
<reference evidence="3" key="1">
    <citation type="journal article" date="2019" name="Int. J. Syst. Evol. Microbiol.">
        <title>The Global Catalogue of Microorganisms (GCM) 10K type strain sequencing project: providing services to taxonomists for standard genome sequencing and annotation.</title>
        <authorList>
            <consortium name="The Broad Institute Genomics Platform"/>
            <consortium name="The Broad Institute Genome Sequencing Center for Infectious Disease"/>
            <person name="Wu L."/>
            <person name="Ma J."/>
        </authorList>
    </citation>
    <scope>NUCLEOTIDE SEQUENCE [LARGE SCALE GENOMIC DNA]</scope>
    <source>
        <strain evidence="3">CCUG 53915</strain>
    </source>
</reference>
<organism evidence="2 3">
    <name type="scientific">Sporosarcina contaminans</name>
    <dbReference type="NCBI Taxonomy" id="633403"/>
    <lineage>
        <taxon>Bacteria</taxon>
        <taxon>Bacillati</taxon>
        <taxon>Bacillota</taxon>
        <taxon>Bacilli</taxon>
        <taxon>Bacillales</taxon>
        <taxon>Caryophanaceae</taxon>
        <taxon>Sporosarcina</taxon>
    </lineage>
</organism>
<dbReference type="InterPro" id="IPR024984">
    <property type="entry name" value="DUF3888"/>
</dbReference>
<comment type="caution">
    <text evidence="2">The sequence shown here is derived from an EMBL/GenBank/DDBJ whole genome shotgun (WGS) entry which is preliminary data.</text>
</comment>
<protein>
    <submittedName>
        <fullName evidence="2">DUF3888 domain-containing protein</fullName>
    </submittedName>
</protein>
<dbReference type="Proteomes" id="UP001597231">
    <property type="component" value="Unassembled WGS sequence"/>
</dbReference>
<feature type="signal peptide" evidence="1">
    <location>
        <begin position="1"/>
        <end position="23"/>
    </location>
</feature>
<name>A0ABW3TY87_9BACL</name>
<keyword evidence="3" id="KW-1185">Reference proteome</keyword>
<gene>
    <name evidence="2" type="ORF">ACFQ38_10270</name>
</gene>
<dbReference type="RefSeq" id="WP_381480666.1">
    <property type="nucleotide sequence ID" value="NZ_JBHTLT010000047.1"/>
</dbReference>
<keyword evidence="1" id="KW-0732">Signal</keyword>
<evidence type="ECO:0000313" key="3">
    <source>
        <dbReference type="Proteomes" id="UP001597231"/>
    </source>
</evidence>
<dbReference type="Pfam" id="PF13027">
    <property type="entry name" value="DUF3888"/>
    <property type="match status" value="1"/>
</dbReference>
<accession>A0ABW3TY87</accession>
<evidence type="ECO:0000256" key="1">
    <source>
        <dbReference type="SAM" id="SignalP"/>
    </source>
</evidence>